<dbReference type="Gene3D" id="3.40.50.150">
    <property type="entry name" value="Vaccinia Virus protein VP39"/>
    <property type="match status" value="1"/>
</dbReference>
<accession>A0AAE9SKT0</accession>
<dbReference type="InterPro" id="IPR007757">
    <property type="entry name" value="MT-A70-like"/>
</dbReference>
<evidence type="ECO:0000256" key="2">
    <source>
        <dbReference type="ARBA" id="ARBA00022679"/>
    </source>
</evidence>
<dbReference type="InterPro" id="IPR029063">
    <property type="entry name" value="SAM-dependent_MTases_sf"/>
</dbReference>
<dbReference type="Pfam" id="PF05063">
    <property type="entry name" value="MT-A70"/>
    <property type="match status" value="1"/>
</dbReference>
<gene>
    <name evidence="5" type="ORF">E4N74_11505</name>
</gene>
<dbReference type="REBASE" id="647164">
    <property type="entry name" value="M.Tpu835ORF11505P"/>
</dbReference>
<evidence type="ECO:0000313" key="5">
    <source>
        <dbReference type="EMBL" id="UTY34562.1"/>
    </source>
</evidence>
<evidence type="ECO:0000256" key="3">
    <source>
        <dbReference type="ARBA" id="ARBA00022691"/>
    </source>
</evidence>
<dbReference type="PROSITE" id="PS00092">
    <property type="entry name" value="N6_MTASE"/>
    <property type="match status" value="1"/>
</dbReference>
<organism evidence="5 6">
    <name type="scientific">Treponema putidum</name>
    <dbReference type="NCBI Taxonomy" id="221027"/>
    <lineage>
        <taxon>Bacteria</taxon>
        <taxon>Pseudomonadati</taxon>
        <taxon>Spirochaetota</taxon>
        <taxon>Spirochaetia</taxon>
        <taxon>Spirochaetales</taxon>
        <taxon>Treponemataceae</taxon>
        <taxon>Treponema</taxon>
    </lineage>
</organism>
<name>A0AAE9SKT0_9SPIR</name>
<dbReference type="EMBL" id="CP038804">
    <property type="protein sequence ID" value="UTY34562.1"/>
    <property type="molecule type" value="Genomic_DNA"/>
</dbReference>
<dbReference type="GO" id="GO:0003676">
    <property type="term" value="F:nucleic acid binding"/>
    <property type="evidence" value="ECO:0007669"/>
    <property type="project" value="InterPro"/>
</dbReference>
<dbReference type="AlphaFoldDB" id="A0AAE9SKT0"/>
<comment type="similarity">
    <text evidence="4">Belongs to the MT-A70-like family.</text>
</comment>
<sequence length="247" mass="28533">MLDQLEVSVSGYSKYNPEAKRRTKKNPLAELYPTLPNKKYYIIYADPPWDYGGKMQYDKSSIKTINTGFEKNVFISAANFKYPTVKLNDLKTLDVKSIAEDDCILFMWTTGPQMSNSIELGEAWGFEYKTVAFVWDKQVHNPGRYTLSQTEFVLAFKKGKFPTPRGARNIRQLVSIRRGGHSEKPEIVIAGITKMFPEQTKIELFARKNYFGWDNWGLEIPNEKVKIFSQEELESEQNLFDLKLVNA</sequence>
<protein>
    <submittedName>
        <fullName evidence="5">Modification methylase</fullName>
    </submittedName>
</protein>
<proteinExistence type="inferred from homology"/>
<dbReference type="InterPro" id="IPR002052">
    <property type="entry name" value="DNA_methylase_N6_adenine_CS"/>
</dbReference>
<keyword evidence="2" id="KW-0808">Transferase</keyword>
<dbReference type="RefSeq" id="WP_255817776.1">
    <property type="nucleotide sequence ID" value="NZ_CP038804.1"/>
</dbReference>
<evidence type="ECO:0000256" key="1">
    <source>
        <dbReference type="ARBA" id="ARBA00022603"/>
    </source>
</evidence>
<keyword evidence="3" id="KW-0949">S-adenosyl-L-methionine</keyword>
<dbReference type="PANTHER" id="PTHR12829">
    <property type="entry name" value="N6-ADENOSINE-METHYLTRANSFERASE"/>
    <property type="match status" value="1"/>
</dbReference>
<dbReference type="GO" id="GO:0032259">
    <property type="term" value="P:methylation"/>
    <property type="evidence" value="ECO:0007669"/>
    <property type="project" value="UniProtKB-KW"/>
</dbReference>
<dbReference type="Proteomes" id="UP001058682">
    <property type="component" value="Chromosome"/>
</dbReference>
<keyword evidence="1 5" id="KW-0489">Methyltransferase</keyword>
<reference evidence="5" key="1">
    <citation type="submission" date="2019-04" db="EMBL/GenBank/DDBJ databases">
        <title>Whole genome sequencing of oral phylogroup 2 treponemes.</title>
        <authorList>
            <person name="Chan Y."/>
            <person name="Zeng H.H."/>
            <person name="Yu X.L."/>
            <person name="Leung W.K."/>
            <person name="Watt R.M."/>
        </authorList>
    </citation>
    <scope>NUCLEOTIDE SEQUENCE</scope>
    <source>
        <strain evidence="5">OMZ 835</strain>
    </source>
</reference>
<evidence type="ECO:0000256" key="4">
    <source>
        <dbReference type="PROSITE-ProRule" id="PRU00489"/>
    </source>
</evidence>
<evidence type="ECO:0000313" key="6">
    <source>
        <dbReference type="Proteomes" id="UP001058682"/>
    </source>
</evidence>
<dbReference type="PROSITE" id="PS51143">
    <property type="entry name" value="MT_A70"/>
    <property type="match status" value="1"/>
</dbReference>
<dbReference type="GO" id="GO:0008168">
    <property type="term" value="F:methyltransferase activity"/>
    <property type="evidence" value="ECO:0007669"/>
    <property type="project" value="UniProtKB-KW"/>
</dbReference>
<dbReference type="SUPFAM" id="SSF53335">
    <property type="entry name" value="S-adenosyl-L-methionine-dependent methyltransferases"/>
    <property type="match status" value="1"/>
</dbReference>
<dbReference type="PANTHER" id="PTHR12829:SF7">
    <property type="entry name" value="N6-ADENOSINE-METHYLTRANSFERASE CATALYTIC SUBUNIT"/>
    <property type="match status" value="1"/>
</dbReference>